<organism evidence="8 9">
    <name type="scientific">Fodinicola feengrottensis</name>
    <dbReference type="NCBI Taxonomy" id="435914"/>
    <lineage>
        <taxon>Bacteria</taxon>
        <taxon>Bacillati</taxon>
        <taxon>Actinomycetota</taxon>
        <taxon>Actinomycetes</taxon>
        <taxon>Mycobacteriales</taxon>
        <taxon>Fodinicola</taxon>
    </lineage>
</organism>
<evidence type="ECO:0000313" key="9">
    <source>
        <dbReference type="Proteomes" id="UP001500618"/>
    </source>
</evidence>
<dbReference type="Proteomes" id="UP001500618">
    <property type="component" value="Unassembled WGS sequence"/>
</dbReference>
<evidence type="ECO:0000313" key="8">
    <source>
        <dbReference type="EMBL" id="GAA1667318.1"/>
    </source>
</evidence>
<comment type="similarity">
    <text evidence="1 7">Belongs to the cytochrome P450 family.</text>
</comment>
<evidence type="ECO:0000256" key="4">
    <source>
        <dbReference type="ARBA" id="ARBA00023002"/>
    </source>
</evidence>
<name>A0ABP4SCD0_9ACTN</name>
<keyword evidence="9" id="KW-1185">Reference proteome</keyword>
<evidence type="ECO:0000256" key="2">
    <source>
        <dbReference type="ARBA" id="ARBA00022617"/>
    </source>
</evidence>
<evidence type="ECO:0000256" key="3">
    <source>
        <dbReference type="ARBA" id="ARBA00022723"/>
    </source>
</evidence>
<proteinExistence type="inferred from homology"/>
<keyword evidence="6 7" id="KW-0503">Monooxygenase</keyword>
<evidence type="ECO:0000256" key="1">
    <source>
        <dbReference type="ARBA" id="ARBA00010617"/>
    </source>
</evidence>
<reference evidence="9" key="1">
    <citation type="journal article" date="2019" name="Int. J. Syst. Evol. Microbiol.">
        <title>The Global Catalogue of Microorganisms (GCM) 10K type strain sequencing project: providing services to taxonomists for standard genome sequencing and annotation.</title>
        <authorList>
            <consortium name="The Broad Institute Genomics Platform"/>
            <consortium name="The Broad Institute Genome Sequencing Center for Infectious Disease"/>
            <person name="Wu L."/>
            <person name="Ma J."/>
        </authorList>
    </citation>
    <scope>NUCLEOTIDE SEQUENCE [LARGE SCALE GENOMIC DNA]</scope>
    <source>
        <strain evidence="9">JCM 14718</strain>
    </source>
</reference>
<dbReference type="PANTHER" id="PTHR46696:SF1">
    <property type="entry name" value="CYTOCHROME P450 YJIB-RELATED"/>
    <property type="match status" value="1"/>
</dbReference>
<keyword evidence="3 7" id="KW-0479">Metal-binding</keyword>
<dbReference type="EMBL" id="BAAANY010000005">
    <property type="protein sequence ID" value="GAA1667318.1"/>
    <property type="molecule type" value="Genomic_DNA"/>
</dbReference>
<evidence type="ECO:0000256" key="7">
    <source>
        <dbReference type="RuleBase" id="RU000461"/>
    </source>
</evidence>
<sequence>MTAAERRVQFGAHPVAYPLVRGLGLVYPVVRVPRVGVVVSDAAIARQVLSDPVSFTKTGPGSPADLWTPVVGPRVLLNMEGAEHAELRRKLGGLFTARAVSSLCAEVAAAPMAFLSSELRAGRPVDVVSVVKDLAGAVICALVGLPSADRAELARAFAAGTAMTSMVRLGRPRLTPSQVARCRSVLADLTAPAVRAYADGDPSTVPGRMRELGLTESEALGAVAAFVLTGTETLVSYVPRLIALAIDTGWLARLSLDRTRLDDVVNEGLRFTVPSPVMLRSVARDAFVGGKRVKAGERVVIATISCAKTLGPFDPDRPHSPALRQLWFGAGAHFCLGMPLAYAEIRTVLETLLGLDGLSIVERRVARRVLIPAYERLVVRCG</sequence>
<dbReference type="PANTHER" id="PTHR46696">
    <property type="entry name" value="P450, PUTATIVE (EUROFUNG)-RELATED"/>
    <property type="match status" value="1"/>
</dbReference>
<dbReference type="Gene3D" id="1.10.630.10">
    <property type="entry name" value="Cytochrome P450"/>
    <property type="match status" value="1"/>
</dbReference>
<comment type="caution">
    <text evidence="8">The sequence shown here is derived from an EMBL/GenBank/DDBJ whole genome shotgun (WGS) entry which is preliminary data.</text>
</comment>
<keyword evidence="4 7" id="KW-0560">Oxidoreductase</keyword>
<dbReference type="InterPro" id="IPR036396">
    <property type="entry name" value="Cyt_P450_sf"/>
</dbReference>
<evidence type="ECO:0000256" key="5">
    <source>
        <dbReference type="ARBA" id="ARBA00023004"/>
    </source>
</evidence>
<dbReference type="CDD" id="cd00302">
    <property type="entry name" value="cytochrome_P450"/>
    <property type="match status" value="1"/>
</dbReference>
<dbReference type="Pfam" id="PF00067">
    <property type="entry name" value="p450"/>
    <property type="match status" value="1"/>
</dbReference>
<accession>A0ABP4SCD0</accession>
<dbReference type="InterPro" id="IPR017972">
    <property type="entry name" value="Cyt_P450_CS"/>
</dbReference>
<dbReference type="PRINTS" id="PR00359">
    <property type="entry name" value="BP450"/>
</dbReference>
<dbReference type="InterPro" id="IPR001128">
    <property type="entry name" value="Cyt_P450"/>
</dbReference>
<dbReference type="PROSITE" id="PS00086">
    <property type="entry name" value="CYTOCHROME_P450"/>
    <property type="match status" value="1"/>
</dbReference>
<dbReference type="InterPro" id="IPR002397">
    <property type="entry name" value="Cyt_P450_B"/>
</dbReference>
<keyword evidence="5 7" id="KW-0408">Iron</keyword>
<keyword evidence="2 7" id="KW-0349">Heme</keyword>
<protein>
    <submittedName>
        <fullName evidence="8">Cytochrome P450</fullName>
    </submittedName>
</protein>
<gene>
    <name evidence="8" type="ORF">GCM10009765_15980</name>
</gene>
<evidence type="ECO:0000256" key="6">
    <source>
        <dbReference type="ARBA" id="ARBA00023033"/>
    </source>
</evidence>
<dbReference type="RefSeq" id="WP_344308522.1">
    <property type="nucleotide sequence ID" value="NZ_BAAANY010000005.1"/>
</dbReference>
<dbReference type="SUPFAM" id="SSF48264">
    <property type="entry name" value="Cytochrome P450"/>
    <property type="match status" value="1"/>
</dbReference>